<dbReference type="InterPro" id="IPR000742">
    <property type="entry name" value="EGF"/>
</dbReference>
<dbReference type="Pfam" id="PF14843">
    <property type="entry name" value="GF_recep_IV"/>
    <property type="match status" value="1"/>
</dbReference>
<feature type="domain" description="EGF-like" evidence="5">
    <location>
        <begin position="472"/>
        <end position="509"/>
    </location>
</feature>
<protein>
    <submittedName>
        <fullName evidence="6">Zinc finger lsd1 subclass family protein</fullName>
    </submittedName>
</protein>
<feature type="domain" description="EGF-like" evidence="5">
    <location>
        <begin position="968"/>
        <end position="999"/>
    </location>
</feature>
<feature type="non-terminal residue" evidence="6">
    <location>
        <position position="1462"/>
    </location>
</feature>
<dbReference type="PANTHER" id="PTHR15332">
    <property type="entry name" value="PROPROTEIN CONVERTASE SUBTILISIN_KEXIN TYPE 5-LIKE"/>
    <property type="match status" value="1"/>
</dbReference>
<evidence type="ECO:0000256" key="3">
    <source>
        <dbReference type="SAM" id="Phobius"/>
    </source>
</evidence>
<reference evidence="7" key="1">
    <citation type="journal article" date="2006" name="PLoS Biol.">
        <title>Macronuclear genome sequence of the ciliate Tetrahymena thermophila, a model eukaryote.</title>
        <authorList>
            <person name="Eisen J.A."/>
            <person name="Coyne R.S."/>
            <person name="Wu M."/>
            <person name="Wu D."/>
            <person name="Thiagarajan M."/>
            <person name="Wortman J.R."/>
            <person name="Badger J.H."/>
            <person name="Ren Q."/>
            <person name="Amedeo P."/>
            <person name="Jones K.M."/>
            <person name="Tallon L.J."/>
            <person name="Delcher A.L."/>
            <person name="Salzberg S.L."/>
            <person name="Silva J.C."/>
            <person name="Haas B.J."/>
            <person name="Majoros W.H."/>
            <person name="Farzad M."/>
            <person name="Carlton J.M."/>
            <person name="Smith R.K. Jr."/>
            <person name="Garg J."/>
            <person name="Pearlman R.E."/>
            <person name="Karrer K.M."/>
            <person name="Sun L."/>
            <person name="Manning G."/>
            <person name="Elde N.C."/>
            <person name="Turkewitz A.P."/>
            <person name="Asai D.J."/>
            <person name="Wilkes D.E."/>
            <person name="Wang Y."/>
            <person name="Cai H."/>
            <person name="Collins K."/>
            <person name="Stewart B.A."/>
            <person name="Lee S.R."/>
            <person name="Wilamowska K."/>
            <person name="Weinberg Z."/>
            <person name="Ruzzo W.L."/>
            <person name="Wloga D."/>
            <person name="Gaertig J."/>
            <person name="Frankel J."/>
            <person name="Tsao C.-C."/>
            <person name="Gorovsky M.A."/>
            <person name="Keeling P.J."/>
            <person name="Waller R.F."/>
            <person name="Patron N.J."/>
            <person name="Cherry J.M."/>
            <person name="Stover N.A."/>
            <person name="Krieger C.J."/>
            <person name="del Toro C."/>
            <person name="Ryder H.F."/>
            <person name="Williamson S.C."/>
            <person name="Barbeau R.A."/>
            <person name="Hamilton E.P."/>
            <person name="Orias E."/>
        </authorList>
    </citation>
    <scope>NUCLEOTIDE SEQUENCE [LARGE SCALE GENOMIC DNA]</scope>
    <source>
        <strain evidence="7">SB210</strain>
    </source>
</reference>
<gene>
    <name evidence="6" type="ORF">TTHERM_01267140</name>
</gene>
<dbReference type="SUPFAM" id="SSF57184">
    <property type="entry name" value="Growth factor receptor domain"/>
    <property type="match status" value="6"/>
</dbReference>
<name>Q248J6_TETTS</name>
<keyword evidence="4" id="KW-0732">Signal</keyword>
<dbReference type="SMART" id="SM00261">
    <property type="entry name" value="FU"/>
    <property type="match status" value="15"/>
</dbReference>
<evidence type="ECO:0000259" key="5">
    <source>
        <dbReference type="SMART" id="SM00181"/>
    </source>
</evidence>
<feature type="domain" description="EGF-like" evidence="5">
    <location>
        <begin position="517"/>
        <end position="559"/>
    </location>
</feature>
<feature type="domain" description="EGF-like" evidence="5">
    <location>
        <begin position="1014"/>
        <end position="1048"/>
    </location>
</feature>
<feature type="transmembrane region" description="Helical" evidence="3">
    <location>
        <begin position="1143"/>
        <end position="1165"/>
    </location>
</feature>
<feature type="domain" description="EGF-like" evidence="5">
    <location>
        <begin position="865"/>
        <end position="898"/>
    </location>
</feature>
<proteinExistence type="predicted"/>
<organism evidence="6 7">
    <name type="scientific">Tetrahymena thermophila (strain SB210)</name>
    <dbReference type="NCBI Taxonomy" id="312017"/>
    <lineage>
        <taxon>Eukaryota</taxon>
        <taxon>Sar</taxon>
        <taxon>Alveolata</taxon>
        <taxon>Ciliophora</taxon>
        <taxon>Intramacronucleata</taxon>
        <taxon>Oligohymenophorea</taxon>
        <taxon>Hymenostomatida</taxon>
        <taxon>Tetrahymenina</taxon>
        <taxon>Tetrahymenidae</taxon>
        <taxon>Tetrahymena</taxon>
    </lineage>
</organism>
<dbReference type="eggNOG" id="KOG3525">
    <property type="taxonomic scope" value="Eukaryota"/>
</dbReference>
<dbReference type="InParanoid" id="Q248J6"/>
<evidence type="ECO:0000256" key="2">
    <source>
        <dbReference type="SAM" id="MobiDB-lite"/>
    </source>
</evidence>
<keyword evidence="1" id="KW-0325">Glycoprotein</keyword>
<dbReference type="InterPro" id="IPR006212">
    <property type="entry name" value="Furin_repeat"/>
</dbReference>
<dbReference type="EMBL" id="GG662451">
    <property type="protein sequence ID" value="EAS04209.2"/>
    <property type="molecule type" value="Genomic_DNA"/>
</dbReference>
<evidence type="ECO:0000313" key="7">
    <source>
        <dbReference type="Proteomes" id="UP000009168"/>
    </source>
</evidence>
<accession>Q248J6</accession>
<keyword evidence="3" id="KW-0472">Membrane</keyword>
<evidence type="ECO:0000256" key="4">
    <source>
        <dbReference type="SAM" id="SignalP"/>
    </source>
</evidence>
<keyword evidence="3" id="KW-1133">Transmembrane helix</keyword>
<dbReference type="CDD" id="cd00064">
    <property type="entry name" value="FU"/>
    <property type="match status" value="13"/>
</dbReference>
<feature type="domain" description="EGF-like" evidence="5">
    <location>
        <begin position="180"/>
        <end position="224"/>
    </location>
</feature>
<feature type="domain" description="EGF-like" evidence="5">
    <location>
        <begin position="239"/>
        <end position="275"/>
    </location>
</feature>
<evidence type="ECO:0000256" key="1">
    <source>
        <dbReference type="ARBA" id="ARBA00023180"/>
    </source>
</evidence>
<feature type="chain" id="PRO_5004202211" evidence="4">
    <location>
        <begin position="21"/>
        <end position="1462"/>
    </location>
</feature>
<dbReference type="Proteomes" id="UP000009168">
    <property type="component" value="Unassembled WGS sequence"/>
</dbReference>
<dbReference type="HOGENOM" id="CLU_003802_0_0_1"/>
<sequence>MQFKNIQFIWTVILANLVYGAEKLVVSQLNGLFSRADVSWVSNSVFICGATDYTDFSSSSVLGVFGLNNNVTQNTFNLPPHWSFSVRFDLILSQSLDTNPDDDTIFVKIEGVTDKFQKVSAGGGYKLCTTGTSWGDELVLYYRNFTHNSPSTTIKLESKTNEDITNEGYALKNFYLFVDTCHDTCLTCNGPAANQCLSCPSNSDQSGSTCQCKSGYYAQNNSCIRSCSSGFKQDATGQFCVLDFCDKAKCKSCDNVLDICTDCLSGLFLIDGQCVDECPSYSTASGSICEDLKSKTSNGVYLLKSMFDTNFGESEVQGAGITIEGFQGFNNKESGALTTSCGGKSLLGGAYLSSEKAIITSTLYSGLDPHWSVVIGYTLYKIDSWSSESVQLFVDNKSRVSTVRSESDGDSNICGRLSKKDQIIKVSKNITHSSSTLQFNIKSYLRGDSFTKSFGIRELYILVDYCSSNCKECNASGCVKCNSTYYLYNSQCILACPDGYTSDSDNTCQACHSTCLTCSSPSSTSCLTCRDNNYLNPDRTCKESCPSQFWGDDSKWQCKQCDAPCYNCQNPGNSNSCTSCSGTLYLLGNQCSSDCPAHTFKLTQTFNNICQTCHSSCKTCDGATSNNCLSCEAPDLFYQKGSKTCSDTCQLNQFKNTSNQECTSCHTTCASCSGPQNNQCLSCSGALFLFENQCIPDCPENYFKNTLNNQCTLCHANCLTCNGSGSNNCLSCSPSSLLDLSSHQCVSECSSNQYSDTILNQCKQCDSTCLTCDGSGINSCLSCLGPNLFYQADSKSCVTICRPNQFQDAINQLCSSCDPSCKTCSGPSSSNCLTCSRGLILHDNECINSCPEQFYYDVVNDICSPCNSKCLTCSGSGSDNCLSCKLNTYLDPSTHRCVEGCNKNQYIDHVSKECKQCDILCKTCYGPDSNNCLSCEGPDLFYQEIFKKCVQDCDKNQYKNEVNQTCSTCDPQCATCFGPGSNNCLSCPRNLILSLGQCVEVCPVSYYKNSDINECLPCDPTCQNCDGPLESNCTECPQGLLLQENKCVSKCDDSYYVNPFSSICQKCDSSCQTCFGPSESECSSCALDLIYLNNSCLNECPKNYFTVQQTDVLECFECHRYCQLGCSGPLKEDCDQIKYQYQIVIFIFVAKSILWIVSSVIGYFLDKRQSKTFNSIIKSPRYVSKSEKVSKISLKQEDDKQEDSQQQEEQSQNIEELQNELENQQNQKQNNLEDVQNLNFLEQIMQSHITTKKIKPRKKFQNSQRSIQILEYQQTNLESNHHSQTKMSSLCFPTIGTIQNFNKTNNQQVVDNQGQDNQSSQQQAYLANNKFKFTILGNEWVSLFYFYDQEVSRVTRAILIFLKYQAFFLSSELVYSVLKTTQEILLKKSMKFLSVIFFTLILSSSLYIAFWFAPQLQNLYLQKDKAWSLYVGLLLICDFFILQQVLSFIQYIFTIKYLNSLQ</sequence>
<feature type="region of interest" description="Disordered" evidence="2">
    <location>
        <begin position="1193"/>
        <end position="1224"/>
    </location>
</feature>
<feature type="signal peptide" evidence="4">
    <location>
        <begin position="1"/>
        <end position="20"/>
    </location>
</feature>
<dbReference type="PANTHER" id="PTHR15332:SF175">
    <property type="entry name" value="PROPROTEIN CONVERTASE SUBTILISIN_KEXIN TYPE 5-LIKE"/>
    <property type="match status" value="1"/>
</dbReference>
<evidence type="ECO:0000313" key="6">
    <source>
        <dbReference type="EMBL" id="EAS04209.2"/>
    </source>
</evidence>
<dbReference type="Gene3D" id="2.10.220.10">
    <property type="entry name" value="Hormone Receptor, Insulin-like Growth Factor Receptor 1, Chain A, domain 2"/>
    <property type="match status" value="9"/>
</dbReference>
<dbReference type="OrthoDB" id="10035969at2759"/>
<feature type="domain" description="EGF-like" evidence="5">
    <location>
        <begin position="713"/>
        <end position="746"/>
    </location>
</feature>
<keyword evidence="3" id="KW-0812">Transmembrane</keyword>
<dbReference type="SMART" id="SM00181">
    <property type="entry name" value="EGF"/>
    <property type="match status" value="9"/>
</dbReference>
<dbReference type="GeneID" id="7836753"/>
<dbReference type="InterPro" id="IPR032778">
    <property type="entry name" value="GF_recep_IV"/>
</dbReference>
<feature type="transmembrane region" description="Helical" evidence="3">
    <location>
        <begin position="1392"/>
        <end position="1413"/>
    </location>
</feature>
<feature type="domain" description="EGF-like" evidence="5">
    <location>
        <begin position="816"/>
        <end position="847"/>
    </location>
</feature>
<dbReference type="KEGG" id="tet:TTHERM_01267140"/>
<keyword evidence="7" id="KW-1185">Reference proteome</keyword>
<feature type="transmembrane region" description="Helical" evidence="3">
    <location>
        <begin position="1433"/>
        <end position="1453"/>
    </location>
</feature>
<dbReference type="RefSeq" id="XP_001024454.2">
    <property type="nucleotide sequence ID" value="XM_001024454.2"/>
</dbReference>
<dbReference type="InterPro" id="IPR009030">
    <property type="entry name" value="Growth_fac_rcpt_cys_sf"/>
</dbReference>
<feature type="compositionally biased region" description="Low complexity" evidence="2">
    <location>
        <begin position="1207"/>
        <end position="1224"/>
    </location>
</feature>